<reference evidence="1 2" key="1">
    <citation type="submission" date="2020-01" db="EMBL/GenBank/DDBJ databases">
        <title>Patterns of diversity and host range of bacteriophage communities associated with bean-nodulatin bacteria.</title>
        <authorList>
            <person name="Vann Cauwenberghe J."/>
            <person name="Santamaria R.I."/>
            <person name="Bustos P."/>
            <person name="Juarez S."/>
            <person name="Gonzalez V."/>
        </authorList>
    </citation>
    <scope>NUCLEOTIDE SEQUENCE [LARGE SCALE GENOMIC DNA]</scope>
</reference>
<evidence type="ECO:0000313" key="2">
    <source>
        <dbReference type="Proteomes" id="UP000629603"/>
    </source>
</evidence>
<dbReference type="Proteomes" id="UP000629603">
    <property type="component" value="Segment"/>
</dbReference>
<dbReference type="InterPro" id="IPR029055">
    <property type="entry name" value="Ntn_hydrolases_N"/>
</dbReference>
<protein>
    <submittedName>
        <fullName evidence="1">Putative HslV family peptidase protein</fullName>
    </submittedName>
</protein>
<organism evidence="1 2">
    <name type="scientific">Rhizobium phage RHph_TM30</name>
    <dbReference type="NCBI Taxonomy" id="2509764"/>
    <lineage>
        <taxon>Viruses</taxon>
        <taxon>Duplodnaviria</taxon>
        <taxon>Heunggongvirae</taxon>
        <taxon>Uroviricota</taxon>
        <taxon>Caudoviricetes</taxon>
        <taxon>Kleczkowskaviridae</taxon>
        <taxon>Cuauhnahuacvirus</taxon>
        <taxon>Cuauhnahuacvirus TM30</taxon>
    </lineage>
</organism>
<dbReference type="EMBL" id="MN988521">
    <property type="protein sequence ID" value="QIG71165.1"/>
    <property type="molecule type" value="Genomic_DNA"/>
</dbReference>
<dbReference type="Gene3D" id="3.60.20.10">
    <property type="entry name" value="Glutamine Phosphoribosylpyrophosphate, subunit 1, domain 1"/>
    <property type="match status" value="1"/>
</dbReference>
<keyword evidence="2" id="KW-1185">Reference proteome</keyword>
<name>A0A7S5R4Z3_9CAUD</name>
<accession>A0A7S5R4Z3</accession>
<evidence type="ECO:0000313" key="1">
    <source>
        <dbReference type="EMBL" id="QIG71165.1"/>
    </source>
</evidence>
<gene>
    <name evidence="1" type="ORF">EVB93_058</name>
</gene>
<dbReference type="SUPFAM" id="SSF56235">
    <property type="entry name" value="N-terminal nucleophile aminohydrolases (Ntn hydrolases)"/>
    <property type="match status" value="1"/>
</dbReference>
<proteinExistence type="predicted"/>
<sequence length="139" mass="15323">MTTVAYRNGILAADSLINVSGTRVGKIVKVRRINDYLVGFSGDVACSMRFIRGFELSEFKYPVPSDMTALIVDRKNRVMRVEGGEFFEFLRTDYDSIGSGFNFALGAMAHGANAVDAVKCAMKHDVYTGGRIMSISFKD</sequence>